<dbReference type="EMBL" id="MU853402">
    <property type="protein sequence ID" value="KAK4137406.1"/>
    <property type="molecule type" value="Genomic_DNA"/>
</dbReference>
<sequence>LDELCNNMWWWFRASNHDVKTTILAKFDDQHNRLSLETWEEEISHQEEAITRDE</sequence>
<gene>
    <name evidence="1" type="ORF">BT67DRAFT_364898</name>
</gene>
<dbReference type="Proteomes" id="UP001304895">
    <property type="component" value="Unassembled WGS sequence"/>
</dbReference>
<feature type="non-terminal residue" evidence="1">
    <location>
        <position position="54"/>
    </location>
</feature>
<reference evidence="1" key="1">
    <citation type="journal article" date="2023" name="Mol. Phylogenet. Evol.">
        <title>Genome-scale phylogeny and comparative genomics of the fungal order Sordariales.</title>
        <authorList>
            <person name="Hensen N."/>
            <person name="Bonometti L."/>
            <person name="Westerberg I."/>
            <person name="Brannstrom I.O."/>
            <person name="Guillou S."/>
            <person name="Cros-Aarteil S."/>
            <person name="Calhoun S."/>
            <person name="Haridas S."/>
            <person name="Kuo A."/>
            <person name="Mondo S."/>
            <person name="Pangilinan J."/>
            <person name="Riley R."/>
            <person name="LaButti K."/>
            <person name="Andreopoulos B."/>
            <person name="Lipzen A."/>
            <person name="Chen C."/>
            <person name="Yan M."/>
            <person name="Daum C."/>
            <person name="Ng V."/>
            <person name="Clum A."/>
            <person name="Steindorff A."/>
            <person name="Ohm R.A."/>
            <person name="Martin F."/>
            <person name="Silar P."/>
            <person name="Natvig D.O."/>
            <person name="Lalanne C."/>
            <person name="Gautier V."/>
            <person name="Ament-Velasquez S.L."/>
            <person name="Kruys A."/>
            <person name="Hutchinson M.I."/>
            <person name="Powell A.J."/>
            <person name="Barry K."/>
            <person name="Miller A.N."/>
            <person name="Grigoriev I.V."/>
            <person name="Debuchy R."/>
            <person name="Gladieux P."/>
            <person name="Hiltunen Thoren M."/>
            <person name="Johannesson H."/>
        </authorList>
    </citation>
    <scope>NUCLEOTIDE SEQUENCE</scope>
    <source>
        <strain evidence="1">CBS 123565</strain>
    </source>
</reference>
<name>A0AAN6ZH63_9PEZI</name>
<comment type="caution">
    <text evidence="1">The sequence shown here is derived from an EMBL/GenBank/DDBJ whole genome shotgun (WGS) entry which is preliminary data.</text>
</comment>
<protein>
    <submittedName>
        <fullName evidence="1">Uncharacterized protein</fullName>
    </submittedName>
</protein>
<accession>A0AAN6ZH63</accession>
<proteinExistence type="predicted"/>
<keyword evidence="2" id="KW-1185">Reference proteome</keyword>
<dbReference type="AlphaFoldDB" id="A0AAN6ZH63"/>
<reference evidence="1" key="2">
    <citation type="submission" date="2023-05" db="EMBL/GenBank/DDBJ databases">
        <authorList>
            <consortium name="Lawrence Berkeley National Laboratory"/>
            <person name="Steindorff A."/>
            <person name="Hensen N."/>
            <person name="Bonometti L."/>
            <person name="Westerberg I."/>
            <person name="Brannstrom I.O."/>
            <person name="Guillou S."/>
            <person name="Cros-Aarteil S."/>
            <person name="Calhoun S."/>
            <person name="Haridas S."/>
            <person name="Kuo A."/>
            <person name="Mondo S."/>
            <person name="Pangilinan J."/>
            <person name="Riley R."/>
            <person name="Labutti K."/>
            <person name="Andreopoulos B."/>
            <person name="Lipzen A."/>
            <person name="Chen C."/>
            <person name="Yanf M."/>
            <person name="Daum C."/>
            <person name="Ng V."/>
            <person name="Clum A."/>
            <person name="Ohm R."/>
            <person name="Martin F."/>
            <person name="Silar P."/>
            <person name="Natvig D."/>
            <person name="Lalanne C."/>
            <person name="Gautier V."/>
            <person name="Ament-Velasquez S.L."/>
            <person name="Kruys A."/>
            <person name="Hutchinson M.I."/>
            <person name="Powell A.J."/>
            <person name="Barry K."/>
            <person name="Miller A.N."/>
            <person name="Grigoriev I.V."/>
            <person name="Debuchy R."/>
            <person name="Gladieux P."/>
            <person name="Thoren M.H."/>
            <person name="Johannesson H."/>
        </authorList>
    </citation>
    <scope>NUCLEOTIDE SEQUENCE</scope>
    <source>
        <strain evidence="1">CBS 123565</strain>
    </source>
</reference>
<evidence type="ECO:0000313" key="1">
    <source>
        <dbReference type="EMBL" id="KAK4137406.1"/>
    </source>
</evidence>
<evidence type="ECO:0000313" key="2">
    <source>
        <dbReference type="Proteomes" id="UP001304895"/>
    </source>
</evidence>
<feature type="non-terminal residue" evidence="1">
    <location>
        <position position="1"/>
    </location>
</feature>
<organism evidence="1 2">
    <name type="scientific">Trichocladium antarcticum</name>
    <dbReference type="NCBI Taxonomy" id="1450529"/>
    <lineage>
        <taxon>Eukaryota</taxon>
        <taxon>Fungi</taxon>
        <taxon>Dikarya</taxon>
        <taxon>Ascomycota</taxon>
        <taxon>Pezizomycotina</taxon>
        <taxon>Sordariomycetes</taxon>
        <taxon>Sordariomycetidae</taxon>
        <taxon>Sordariales</taxon>
        <taxon>Chaetomiaceae</taxon>
        <taxon>Trichocladium</taxon>
    </lineage>
</organism>